<comment type="caution">
    <text evidence="1">The sequence shown here is derived from an EMBL/GenBank/DDBJ whole genome shotgun (WGS) entry which is preliminary data.</text>
</comment>
<dbReference type="Proteomes" id="UP000193560">
    <property type="component" value="Unassembled WGS sequence"/>
</dbReference>
<reference evidence="1 2" key="1">
    <citation type="submission" date="2016-07" db="EMBL/GenBank/DDBJ databases">
        <title>Pervasive Adenine N6-methylation of Active Genes in Fungi.</title>
        <authorList>
            <consortium name="DOE Joint Genome Institute"/>
            <person name="Mondo S.J."/>
            <person name="Dannebaum R.O."/>
            <person name="Kuo R.C."/>
            <person name="Labutti K."/>
            <person name="Haridas S."/>
            <person name="Kuo A."/>
            <person name="Salamov A."/>
            <person name="Ahrendt S.R."/>
            <person name="Lipzen A."/>
            <person name="Sullivan W."/>
            <person name="Andreopoulos W.B."/>
            <person name="Clum A."/>
            <person name="Lindquist E."/>
            <person name="Daum C."/>
            <person name="Ramamoorthy G.K."/>
            <person name="Gryganskyi A."/>
            <person name="Culley D."/>
            <person name="Magnuson J.K."/>
            <person name="James T.Y."/>
            <person name="O'Malley M.A."/>
            <person name="Stajich J.E."/>
            <person name="Spatafora J.W."/>
            <person name="Visel A."/>
            <person name="Grigoriev I.V."/>
        </authorList>
    </citation>
    <scope>NUCLEOTIDE SEQUENCE [LARGE SCALE GENOMIC DNA]</scope>
    <source>
        <strain evidence="1 2">NRRL 1336</strain>
    </source>
</reference>
<name>A0A1X2HZ37_9FUNG</name>
<evidence type="ECO:0000313" key="1">
    <source>
        <dbReference type="EMBL" id="ORZ05611.1"/>
    </source>
</evidence>
<organism evidence="1 2">
    <name type="scientific">Absidia repens</name>
    <dbReference type="NCBI Taxonomy" id="90262"/>
    <lineage>
        <taxon>Eukaryota</taxon>
        <taxon>Fungi</taxon>
        <taxon>Fungi incertae sedis</taxon>
        <taxon>Mucoromycota</taxon>
        <taxon>Mucoromycotina</taxon>
        <taxon>Mucoromycetes</taxon>
        <taxon>Mucorales</taxon>
        <taxon>Cunninghamellaceae</taxon>
        <taxon>Absidia</taxon>
    </lineage>
</organism>
<evidence type="ECO:0000313" key="2">
    <source>
        <dbReference type="Proteomes" id="UP000193560"/>
    </source>
</evidence>
<gene>
    <name evidence="1" type="ORF">BCR42DRAFT_178260</name>
</gene>
<keyword evidence="2" id="KW-1185">Reference proteome</keyword>
<protein>
    <submittedName>
        <fullName evidence="1">Uncharacterized protein</fullName>
    </submittedName>
</protein>
<dbReference type="AlphaFoldDB" id="A0A1X2HZ37"/>
<proteinExistence type="predicted"/>
<dbReference type="EMBL" id="MCGE01000043">
    <property type="protein sequence ID" value="ORZ05611.1"/>
    <property type="molecule type" value="Genomic_DNA"/>
</dbReference>
<accession>A0A1X2HZ37</accession>
<sequence length="93" mass="10317">MPFNLVSTHLASSIGARAAFPAAIRLATHQNLPKRNMTTVILGRKIEKRFLYTVLAVLGTAEGYFYYSTYYNAKRSSDSAQKSDVEHNSADSD</sequence>